<dbReference type="RefSeq" id="WP_205108045.1">
    <property type="nucleotide sequence ID" value="NZ_BAAAHT010000013.1"/>
</dbReference>
<comment type="caution">
    <text evidence="5">The sequence shown here is derived from an EMBL/GenBank/DDBJ whole genome shotgun (WGS) entry which is preliminary data.</text>
</comment>
<keyword evidence="4 5" id="KW-0378">Hydrolase</keyword>
<evidence type="ECO:0000313" key="5">
    <source>
        <dbReference type="EMBL" id="MBM7471802.1"/>
    </source>
</evidence>
<sequence>MKMSSRLRTSAKRWGAAVGVTAVLAAGVVIAPSAAMASPGDSPTVNAMARLWIGDWATDGPEWQAFVKQLAEAKKMGITGISVDVWWGKVALSPTSYTWAYYDKEFKAISDAGLSIVPIMSTHECGGGPGDDGDCKTKIGMPDFVWEPVNYGGVVGTHPADNYYQSEYGNVSHAAIAPWGMARARALGYVKAFMNAFEDHYTSGSTDYRGKVSEIAISSGPTGELREPSYDYQDGGVAGSPGLFPNRGVLQTYSPAARASFTQWVLAKYGSVAGAATAWGIPGLTLATITPPNDHDGFFTSGSYLKIQYGKDFTQWNNESLVNHGREMLNTAIDAFDGGFQAVTLSEKIPGVHWQTMSASPITRAPEIAAGLISSNVDLSSAASGHGYNAILNMIHDADVHGDGTMPRTHHVILHYTELEKPNKLWDGGKLAYSAAADQVGWIADAASAAGVEVKGENALNGGLYSDGDADNDGWTHIRAAFDRDPVRRFYGITLLRLPDIANGGFSETLASNFIRDYK</sequence>
<comment type="similarity">
    <text evidence="1 4">Belongs to the glycosyl hydrolase 14 family.</text>
</comment>
<dbReference type="GO" id="GO:0004556">
    <property type="term" value="F:alpha-amylase activity"/>
    <property type="evidence" value="ECO:0007669"/>
    <property type="project" value="UniProtKB-EC"/>
</dbReference>
<evidence type="ECO:0000256" key="3">
    <source>
        <dbReference type="ARBA" id="ARBA00023326"/>
    </source>
</evidence>
<comment type="catalytic activity">
    <reaction evidence="4">
        <text>Hydrolysis of (1-&gt;4)-alpha-D-glucosidic linkages in polysaccharides so as to remove successive maltose units from the non-reducing ends of the chains.</text>
        <dbReference type="EC" id="3.2.1.2"/>
    </reaction>
</comment>
<keyword evidence="6" id="KW-1185">Reference proteome</keyword>
<gene>
    <name evidence="5" type="ORF">JOE66_001436</name>
</gene>
<dbReference type="EMBL" id="JAFBBU010000001">
    <property type="protein sequence ID" value="MBM7471802.1"/>
    <property type="molecule type" value="Genomic_DNA"/>
</dbReference>
<evidence type="ECO:0000256" key="1">
    <source>
        <dbReference type="ARBA" id="ARBA00005652"/>
    </source>
</evidence>
<dbReference type="EC" id="3.2.1.2" evidence="4"/>
<dbReference type="PRINTS" id="PR00750">
    <property type="entry name" value="BETAAMYLASE"/>
</dbReference>
<name>A0ABS2L402_9MICO</name>
<keyword evidence="2 4" id="KW-0119">Carbohydrate metabolism</keyword>
<proteinExistence type="inferred from homology"/>
<evidence type="ECO:0000256" key="4">
    <source>
        <dbReference type="RuleBase" id="RU000509"/>
    </source>
</evidence>
<protein>
    <recommendedName>
        <fullName evidence="4">Beta-amylase</fullName>
        <ecNumber evidence="4">3.2.1.2</ecNumber>
    </recommendedName>
</protein>
<dbReference type="InterPro" id="IPR017853">
    <property type="entry name" value="GH"/>
</dbReference>
<keyword evidence="4 5" id="KW-0326">Glycosidase</keyword>
<evidence type="ECO:0000256" key="2">
    <source>
        <dbReference type="ARBA" id="ARBA00023277"/>
    </source>
</evidence>
<dbReference type="SUPFAM" id="SSF51445">
    <property type="entry name" value="(Trans)glycosidases"/>
    <property type="match status" value="1"/>
</dbReference>
<dbReference type="InterPro" id="IPR001554">
    <property type="entry name" value="Glyco_hydro_14"/>
</dbReference>
<reference evidence="5 6" key="1">
    <citation type="submission" date="2021-01" db="EMBL/GenBank/DDBJ databases">
        <title>Sequencing the genomes of 1000 actinobacteria strains.</title>
        <authorList>
            <person name="Klenk H.-P."/>
        </authorList>
    </citation>
    <scope>NUCLEOTIDE SEQUENCE [LARGE SCALE GENOMIC DNA]</scope>
    <source>
        <strain evidence="5 6">DSM 13057</strain>
    </source>
</reference>
<accession>A0ABS2L402</accession>
<dbReference type="Gene3D" id="3.20.20.80">
    <property type="entry name" value="Glycosidases"/>
    <property type="match status" value="1"/>
</dbReference>
<evidence type="ECO:0000313" key="6">
    <source>
        <dbReference type="Proteomes" id="UP000776164"/>
    </source>
</evidence>
<dbReference type="Pfam" id="PF01373">
    <property type="entry name" value="Glyco_hydro_14"/>
    <property type="match status" value="1"/>
</dbReference>
<dbReference type="PANTHER" id="PTHR31352">
    <property type="entry name" value="BETA-AMYLASE 1, CHLOROPLASTIC"/>
    <property type="match status" value="1"/>
</dbReference>
<keyword evidence="3 4" id="KW-0624">Polysaccharide degradation</keyword>
<dbReference type="Proteomes" id="UP000776164">
    <property type="component" value="Unassembled WGS sequence"/>
</dbReference>
<organism evidence="5 6">
    <name type="scientific">Subtercola frigoramans</name>
    <dbReference type="NCBI Taxonomy" id="120298"/>
    <lineage>
        <taxon>Bacteria</taxon>
        <taxon>Bacillati</taxon>
        <taxon>Actinomycetota</taxon>
        <taxon>Actinomycetes</taxon>
        <taxon>Micrococcales</taxon>
        <taxon>Microbacteriaceae</taxon>
        <taxon>Subtercola</taxon>
    </lineage>
</organism>
<dbReference type="PANTHER" id="PTHR31352:SF1">
    <property type="entry name" value="BETA-AMYLASE 3, CHLOROPLASTIC"/>
    <property type="match status" value="1"/>
</dbReference>